<keyword evidence="2" id="KW-1185">Reference proteome</keyword>
<proteinExistence type="predicted"/>
<dbReference type="Proteomes" id="UP001064896">
    <property type="component" value="Chromosome"/>
</dbReference>
<organism evidence="1 2">
    <name type="scientific">Pseudomonas solani</name>
    <dbReference type="NCBI Taxonomy" id="2731552"/>
    <lineage>
        <taxon>Bacteria</taxon>
        <taxon>Pseudomonadati</taxon>
        <taxon>Pseudomonadota</taxon>
        <taxon>Gammaproteobacteria</taxon>
        <taxon>Pseudomonadales</taxon>
        <taxon>Pseudomonadaceae</taxon>
        <taxon>Pseudomonas</taxon>
    </lineage>
</organism>
<reference evidence="1" key="1">
    <citation type="submission" date="2020-05" db="EMBL/GenBank/DDBJ databases">
        <title>Complete genome sequence of Pseudomonas sp. Sm006.</title>
        <authorList>
            <person name="Takeuchi K."/>
            <person name="Someya N."/>
        </authorList>
    </citation>
    <scope>NUCLEOTIDE SEQUENCE</scope>
    <source>
        <strain evidence="1">Sm006</strain>
    </source>
</reference>
<gene>
    <name evidence="1" type="ORF">PSm6_41790</name>
</gene>
<sequence>MAIFTEAGASLANAPRLKARAARATRLLRQILFMVPLLAIRAVSPADGAAGAGCMPWNGRLALAPVVTRASPCRRCGGAAAALLVSTQGAADALLLQQQCTALYLLWNI</sequence>
<evidence type="ECO:0000313" key="2">
    <source>
        <dbReference type="Proteomes" id="UP001064896"/>
    </source>
</evidence>
<protein>
    <submittedName>
        <fullName evidence="1">Uncharacterized protein</fullName>
    </submittedName>
</protein>
<name>A0ABM7LDS1_9PSED</name>
<dbReference type="EMBL" id="AP023081">
    <property type="protein sequence ID" value="BCD87772.1"/>
    <property type="molecule type" value="Genomic_DNA"/>
</dbReference>
<evidence type="ECO:0000313" key="1">
    <source>
        <dbReference type="EMBL" id="BCD87772.1"/>
    </source>
</evidence>
<accession>A0ABM7LDS1</accession>